<comment type="caution">
    <text evidence="1">The sequence shown here is derived from an EMBL/GenBank/DDBJ whole genome shotgun (WGS) entry which is preliminary data.</text>
</comment>
<evidence type="ECO:0000313" key="2">
    <source>
        <dbReference type="Proteomes" id="UP000238479"/>
    </source>
</evidence>
<dbReference type="EMBL" id="PDCK01000042">
    <property type="protein sequence ID" value="PRQ38663.1"/>
    <property type="molecule type" value="Genomic_DNA"/>
</dbReference>
<evidence type="ECO:0000313" key="1">
    <source>
        <dbReference type="EMBL" id="PRQ38663.1"/>
    </source>
</evidence>
<reference evidence="1 2" key="1">
    <citation type="journal article" date="2018" name="Nat. Genet.">
        <title>The Rosa genome provides new insights in the design of modern roses.</title>
        <authorList>
            <person name="Bendahmane M."/>
        </authorList>
    </citation>
    <scope>NUCLEOTIDE SEQUENCE [LARGE SCALE GENOMIC DNA]</scope>
    <source>
        <strain evidence="2">cv. Old Blush</strain>
    </source>
</reference>
<sequence>MYGVGGSSGWCLRLDSCVKQEESRKSISAFNVEEAMTSCGLWNHSMWPLFLNSLHVAT</sequence>
<gene>
    <name evidence="1" type="ORF">RchiOBHm_Chr4g0416481</name>
</gene>
<name>A0A2P6QWU7_ROSCH</name>
<keyword evidence="2" id="KW-1185">Reference proteome</keyword>
<dbReference type="Gramene" id="PRQ38663">
    <property type="protein sequence ID" value="PRQ38663"/>
    <property type="gene ID" value="RchiOBHm_Chr4g0416481"/>
</dbReference>
<accession>A0A2P6QWU7</accession>
<proteinExistence type="predicted"/>
<dbReference type="AlphaFoldDB" id="A0A2P6QWU7"/>
<dbReference type="Proteomes" id="UP000238479">
    <property type="component" value="Chromosome 4"/>
</dbReference>
<protein>
    <submittedName>
        <fullName evidence="1">Uncharacterized protein</fullName>
    </submittedName>
</protein>
<organism evidence="1 2">
    <name type="scientific">Rosa chinensis</name>
    <name type="common">China rose</name>
    <dbReference type="NCBI Taxonomy" id="74649"/>
    <lineage>
        <taxon>Eukaryota</taxon>
        <taxon>Viridiplantae</taxon>
        <taxon>Streptophyta</taxon>
        <taxon>Embryophyta</taxon>
        <taxon>Tracheophyta</taxon>
        <taxon>Spermatophyta</taxon>
        <taxon>Magnoliopsida</taxon>
        <taxon>eudicotyledons</taxon>
        <taxon>Gunneridae</taxon>
        <taxon>Pentapetalae</taxon>
        <taxon>rosids</taxon>
        <taxon>fabids</taxon>
        <taxon>Rosales</taxon>
        <taxon>Rosaceae</taxon>
        <taxon>Rosoideae</taxon>
        <taxon>Rosoideae incertae sedis</taxon>
        <taxon>Rosa</taxon>
    </lineage>
</organism>